<gene>
    <name evidence="1" type="ordered locus">Aasi_0549</name>
</gene>
<organism evidence="1 2">
    <name type="scientific">Amoebophilus asiaticus (strain 5a2)</name>
    <dbReference type="NCBI Taxonomy" id="452471"/>
    <lineage>
        <taxon>Bacteria</taxon>
        <taxon>Pseudomonadati</taxon>
        <taxon>Bacteroidota</taxon>
        <taxon>Cytophagia</taxon>
        <taxon>Cytophagales</taxon>
        <taxon>Amoebophilaceae</taxon>
        <taxon>Candidatus Amoebophilus</taxon>
    </lineage>
</organism>
<reference evidence="1 2" key="1">
    <citation type="journal article" date="2010" name="J. Bacteriol.">
        <title>The genome of the amoeba symbiont 'Candidatus Amoebophilus asiaticus' reveals common mechanisms for host cell interaction among amoeba-associated bacteria.</title>
        <authorList>
            <person name="Schmitz-Esser S."/>
            <person name="Tischler P."/>
            <person name="Arnold R."/>
            <person name="Montanaro J."/>
            <person name="Wagner M."/>
            <person name="Rattei T."/>
            <person name="Horn M."/>
        </authorList>
    </citation>
    <scope>NUCLEOTIDE SEQUENCE [LARGE SCALE GENOMIC DNA]</scope>
    <source>
        <strain evidence="1 2">5a2</strain>
    </source>
</reference>
<dbReference type="Proteomes" id="UP000001227">
    <property type="component" value="Chromosome"/>
</dbReference>
<dbReference type="AlphaFoldDB" id="B3ERU8"/>
<evidence type="ECO:0000313" key="2">
    <source>
        <dbReference type="Proteomes" id="UP000001227"/>
    </source>
</evidence>
<evidence type="ECO:0000313" key="1">
    <source>
        <dbReference type="EMBL" id="ACE05950.1"/>
    </source>
</evidence>
<dbReference type="EMBL" id="CP001102">
    <property type="protein sequence ID" value="ACE05950.1"/>
    <property type="molecule type" value="Genomic_DNA"/>
</dbReference>
<dbReference type="KEGG" id="aas:Aasi_0549"/>
<keyword evidence="2" id="KW-1185">Reference proteome</keyword>
<name>B3ERU8_AMOA5</name>
<protein>
    <submittedName>
        <fullName evidence="1">Uncharacterized protein</fullName>
    </submittedName>
</protein>
<dbReference type="RefSeq" id="WP_012472718.1">
    <property type="nucleotide sequence ID" value="NC_010830.1"/>
</dbReference>
<dbReference type="HOGENOM" id="CLU_2476526_0_0_10"/>
<dbReference type="STRING" id="452471.Aasi_0549"/>
<sequence length="87" mass="10426">MIDIKKSEKTADRYKWYIYEVIEQLKEAYEETNEYLKSSSFENDNEKMFISGIGMGYYHALEKFRNQAEIFSIHLKEIGLEEEIKIS</sequence>
<accession>B3ERU8</accession>
<proteinExistence type="predicted"/>